<evidence type="ECO:0000313" key="3">
    <source>
        <dbReference type="Proteomes" id="UP001329430"/>
    </source>
</evidence>
<evidence type="ECO:0000256" key="1">
    <source>
        <dbReference type="SAM" id="SignalP"/>
    </source>
</evidence>
<dbReference type="Proteomes" id="UP001329430">
    <property type="component" value="Chromosome 9"/>
</dbReference>
<feature type="chain" id="PRO_5042859367" evidence="1">
    <location>
        <begin position="17"/>
        <end position="148"/>
    </location>
</feature>
<gene>
    <name evidence="2" type="ORF">RI129_011632</name>
</gene>
<proteinExistence type="predicted"/>
<protein>
    <submittedName>
        <fullName evidence="2">Uncharacterized protein</fullName>
    </submittedName>
</protein>
<name>A0AAN7Z7T2_9COLE</name>
<dbReference type="EMBL" id="JAVRBK010000009">
    <property type="protein sequence ID" value="KAK5639140.1"/>
    <property type="molecule type" value="Genomic_DNA"/>
</dbReference>
<keyword evidence="1" id="KW-0732">Signal</keyword>
<dbReference type="InterPro" id="IPR031734">
    <property type="entry name" value="MBF2"/>
</dbReference>
<keyword evidence="3" id="KW-1185">Reference proteome</keyword>
<evidence type="ECO:0000313" key="2">
    <source>
        <dbReference type="EMBL" id="KAK5639140.1"/>
    </source>
</evidence>
<comment type="caution">
    <text evidence="2">The sequence shown here is derived from an EMBL/GenBank/DDBJ whole genome shotgun (WGS) entry which is preliminary data.</text>
</comment>
<accession>A0AAN7Z7T2</accession>
<dbReference type="AlphaFoldDB" id="A0AAN7Z7T2"/>
<organism evidence="2 3">
    <name type="scientific">Pyrocoelia pectoralis</name>
    <dbReference type="NCBI Taxonomy" id="417401"/>
    <lineage>
        <taxon>Eukaryota</taxon>
        <taxon>Metazoa</taxon>
        <taxon>Ecdysozoa</taxon>
        <taxon>Arthropoda</taxon>
        <taxon>Hexapoda</taxon>
        <taxon>Insecta</taxon>
        <taxon>Pterygota</taxon>
        <taxon>Neoptera</taxon>
        <taxon>Endopterygota</taxon>
        <taxon>Coleoptera</taxon>
        <taxon>Polyphaga</taxon>
        <taxon>Elateriformia</taxon>
        <taxon>Elateroidea</taxon>
        <taxon>Lampyridae</taxon>
        <taxon>Lampyrinae</taxon>
        <taxon>Pyrocoelia</taxon>
    </lineage>
</organism>
<feature type="signal peptide" evidence="1">
    <location>
        <begin position="1"/>
        <end position="16"/>
    </location>
</feature>
<sequence length="148" mass="16413">MLRLAILLMLLTCSTSYIRKKPLINTSLKVNRSSEISLKIVEKQHHLFIGRCSNLDDVLHSENIILNNDGKSQVNATIRMSVEGSVYITCVKVLDQVSDGEGAYPSFVGGGVGHNYVIFNVTAAYGRGFNFYVEIKGYSLEESGERHV</sequence>
<reference evidence="2 3" key="1">
    <citation type="journal article" date="2024" name="Insects">
        <title>An Improved Chromosome-Level Genome Assembly of the Firefly Pyrocoelia pectoralis.</title>
        <authorList>
            <person name="Fu X."/>
            <person name="Meyer-Rochow V.B."/>
            <person name="Ballantyne L."/>
            <person name="Zhu X."/>
        </authorList>
    </citation>
    <scope>NUCLEOTIDE SEQUENCE [LARGE SCALE GENOMIC DNA]</scope>
    <source>
        <strain evidence="2">XCY_ONT2</strain>
    </source>
</reference>
<dbReference type="Pfam" id="PF15868">
    <property type="entry name" value="MBF2"/>
    <property type="match status" value="1"/>
</dbReference>
<dbReference type="PANTHER" id="PTHR37685:SF1">
    <property type="entry name" value="GEO11136P1-RELATED"/>
    <property type="match status" value="1"/>
</dbReference>
<dbReference type="PANTHER" id="PTHR37685">
    <property type="entry name" value="GEO11136P1-RELATED"/>
    <property type="match status" value="1"/>
</dbReference>